<evidence type="ECO:0000313" key="3">
    <source>
        <dbReference type="EMBL" id="GAJ01184.1"/>
    </source>
</evidence>
<gene>
    <name evidence="3" type="ORF">S12H4_35794</name>
</gene>
<dbReference type="InterPro" id="IPR050789">
    <property type="entry name" value="Diverse_Enzym_Activities"/>
</dbReference>
<evidence type="ECO:0000256" key="1">
    <source>
        <dbReference type="ARBA" id="ARBA00022801"/>
    </source>
</evidence>
<dbReference type="Pfam" id="PF00144">
    <property type="entry name" value="Beta-lactamase"/>
    <property type="match status" value="1"/>
</dbReference>
<feature type="domain" description="Beta-lactamase-related" evidence="2">
    <location>
        <begin position="57"/>
        <end position="164"/>
    </location>
</feature>
<proteinExistence type="predicted"/>
<dbReference type="SUPFAM" id="SSF56601">
    <property type="entry name" value="beta-lactamase/transpeptidase-like"/>
    <property type="match status" value="1"/>
</dbReference>
<accession>X1T7D7</accession>
<keyword evidence="1" id="KW-0378">Hydrolase</keyword>
<dbReference type="PANTHER" id="PTHR43283:SF11">
    <property type="entry name" value="BETA-LACTAMASE-RELATED DOMAIN-CONTAINING PROTEIN"/>
    <property type="match status" value="1"/>
</dbReference>
<dbReference type="EMBL" id="BARW01021289">
    <property type="protein sequence ID" value="GAJ01184.1"/>
    <property type="molecule type" value="Genomic_DNA"/>
</dbReference>
<dbReference type="AlphaFoldDB" id="X1T7D7"/>
<dbReference type="InterPro" id="IPR001466">
    <property type="entry name" value="Beta-lactam-related"/>
</dbReference>
<protein>
    <recommendedName>
        <fullName evidence="2">Beta-lactamase-related domain-containing protein</fullName>
    </recommendedName>
</protein>
<feature type="non-terminal residue" evidence="3">
    <location>
        <position position="1"/>
    </location>
</feature>
<dbReference type="GO" id="GO:0016787">
    <property type="term" value="F:hydrolase activity"/>
    <property type="evidence" value="ECO:0007669"/>
    <property type="project" value="UniProtKB-KW"/>
</dbReference>
<dbReference type="Gene3D" id="3.40.710.10">
    <property type="entry name" value="DD-peptidase/beta-lactamase superfamily"/>
    <property type="match status" value="1"/>
</dbReference>
<comment type="caution">
    <text evidence="3">The sequence shown here is derived from an EMBL/GenBank/DDBJ whole genome shotgun (WGS) entry which is preliminary data.</text>
</comment>
<organism evidence="3">
    <name type="scientific">marine sediment metagenome</name>
    <dbReference type="NCBI Taxonomy" id="412755"/>
    <lineage>
        <taxon>unclassified sequences</taxon>
        <taxon>metagenomes</taxon>
        <taxon>ecological metagenomes</taxon>
    </lineage>
</organism>
<dbReference type="InterPro" id="IPR012338">
    <property type="entry name" value="Beta-lactam/transpept-like"/>
</dbReference>
<dbReference type="PANTHER" id="PTHR43283">
    <property type="entry name" value="BETA-LACTAMASE-RELATED"/>
    <property type="match status" value="1"/>
</dbReference>
<sequence>CTTYIFKKTGVKTTRFGNITKKNIAATEFGNKHEKKMALKYGKVSKIKWRDYVIKGEVHDGNAFYSYKGVSGNAGLFSNARDLAKIMRHYLDEEIVKPGTLKMMIKDHTGAKEKRGLGWVIDPYPELLAHTTFYHTGFTGTMCLAEPKSNLIIILLTNVIHPKVRLGIMPEIRRKVVKLTSKILRSRQ</sequence>
<reference evidence="3" key="1">
    <citation type="journal article" date="2014" name="Front. Microbiol.">
        <title>High frequency of phylogenetically diverse reductive dehalogenase-homologous genes in deep subseafloor sedimentary metagenomes.</title>
        <authorList>
            <person name="Kawai M."/>
            <person name="Futagami T."/>
            <person name="Toyoda A."/>
            <person name="Takaki Y."/>
            <person name="Nishi S."/>
            <person name="Hori S."/>
            <person name="Arai W."/>
            <person name="Tsubouchi T."/>
            <person name="Morono Y."/>
            <person name="Uchiyama I."/>
            <person name="Ito T."/>
            <person name="Fujiyama A."/>
            <person name="Inagaki F."/>
            <person name="Takami H."/>
        </authorList>
    </citation>
    <scope>NUCLEOTIDE SEQUENCE</scope>
    <source>
        <strain evidence="3">Expedition CK06-06</strain>
    </source>
</reference>
<name>X1T7D7_9ZZZZ</name>
<evidence type="ECO:0000259" key="2">
    <source>
        <dbReference type="Pfam" id="PF00144"/>
    </source>
</evidence>